<evidence type="ECO:0000313" key="1">
    <source>
        <dbReference type="Ensembl" id="ENSACCP00020011616.1"/>
    </source>
</evidence>
<dbReference type="AlphaFoldDB" id="A0A663EIB6"/>
<dbReference type="Proteomes" id="UP000472275">
    <property type="component" value="Chromosome 2"/>
</dbReference>
<dbReference type="InParanoid" id="A0A663EIB6"/>
<sequence>EGIYLPLPTQDGCGWFYYAGSRSPFYNCQPGEQIAAWLQQLQGKEAQQLGSLARNWGIEKEAAIYSLWRQLLSSVRARYQFKDDLVNSPGKWTTTEEGVQCLRELAVLEVIYNPEYVLCTRAMWRKVIQSGPASYSNSLAAMYCLDMDIPSVERVSSWLQNFEVNLCTSSFLGDSALAVRGIPRNQSSPAAVRGKGSPRCMPCDALWFFLHDQGEDMRKWDGELAFKLEASVCELRGKSAVKKGSPKKAVSVVVVKT</sequence>
<keyword evidence="2" id="KW-1185">Reference proteome</keyword>
<dbReference type="Ensembl" id="ENSACCT00020012136.1">
    <property type="protein sequence ID" value="ENSACCP00020011616.1"/>
    <property type="gene ID" value="ENSACCG00020007990.1"/>
</dbReference>
<evidence type="ECO:0000313" key="2">
    <source>
        <dbReference type="Proteomes" id="UP000472275"/>
    </source>
</evidence>
<name>A0A663EIB6_AQUCH</name>
<proteinExistence type="predicted"/>
<reference evidence="1" key="1">
    <citation type="submission" date="2025-08" db="UniProtKB">
        <authorList>
            <consortium name="Ensembl"/>
        </authorList>
    </citation>
    <scope>IDENTIFICATION</scope>
</reference>
<dbReference type="GeneTree" id="ENSGT00960000189521"/>
<accession>A0A663EIB6</accession>
<organism evidence="1 2">
    <name type="scientific">Aquila chrysaetos chrysaetos</name>
    <dbReference type="NCBI Taxonomy" id="223781"/>
    <lineage>
        <taxon>Eukaryota</taxon>
        <taxon>Metazoa</taxon>
        <taxon>Chordata</taxon>
        <taxon>Craniata</taxon>
        <taxon>Vertebrata</taxon>
        <taxon>Euteleostomi</taxon>
        <taxon>Archelosauria</taxon>
        <taxon>Archosauria</taxon>
        <taxon>Dinosauria</taxon>
        <taxon>Saurischia</taxon>
        <taxon>Theropoda</taxon>
        <taxon>Coelurosauria</taxon>
        <taxon>Aves</taxon>
        <taxon>Neognathae</taxon>
        <taxon>Neoaves</taxon>
        <taxon>Telluraves</taxon>
        <taxon>Accipitrimorphae</taxon>
        <taxon>Accipitriformes</taxon>
        <taxon>Accipitridae</taxon>
        <taxon>Accipitrinae</taxon>
        <taxon>Aquila</taxon>
    </lineage>
</organism>
<reference evidence="1" key="2">
    <citation type="submission" date="2025-09" db="UniProtKB">
        <authorList>
            <consortium name="Ensembl"/>
        </authorList>
    </citation>
    <scope>IDENTIFICATION</scope>
</reference>
<protein>
    <submittedName>
        <fullName evidence="1">Uncharacterized protein</fullName>
    </submittedName>
</protein>